<gene>
    <name evidence="6" type="ORF">EOS_36420</name>
</gene>
<protein>
    <submittedName>
        <fullName evidence="6">Bifunctional glyoxylate/hydroxypyruvate reductase B</fullName>
        <ecNumber evidence="6">1.1.1.79</ecNumber>
        <ecNumber evidence="6">1.1.1.81</ecNumber>
    </submittedName>
</protein>
<evidence type="ECO:0000313" key="7">
    <source>
        <dbReference type="Proteomes" id="UP000035963"/>
    </source>
</evidence>
<dbReference type="PANTHER" id="PTHR10996:SF283">
    <property type="entry name" value="GLYOXYLATE_HYDROXYPYRUVATE REDUCTASE B"/>
    <property type="match status" value="1"/>
</dbReference>
<dbReference type="InterPro" id="IPR036291">
    <property type="entry name" value="NAD(P)-bd_dom_sf"/>
</dbReference>
<dbReference type="GO" id="GO:0051287">
    <property type="term" value="F:NAD binding"/>
    <property type="evidence" value="ECO:0007669"/>
    <property type="project" value="InterPro"/>
</dbReference>
<dbReference type="InterPro" id="IPR006139">
    <property type="entry name" value="D-isomer_2_OHA_DH_cat_dom"/>
</dbReference>
<evidence type="ECO:0000313" key="6">
    <source>
        <dbReference type="EMBL" id="KLU21361.1"/>
    </source>
</evidence>
<keyword evidence="6" id="KW-0670">Pyruvate</keyword>
<sequence length="332" mass="35899">MKRVVAYRPLPPAVLDLLSQHCSVDVVDISSGDLAPFRHALASAHGIIGNNLKISPDLLDAAPLLEAASTISAGFDAFDVPELSRRGILLTNTPDEVTETTADLVFSLILATARRISELADWTRRGQWTRSVGEAQFGVDVHHKTLGIVGLGRIGSAVAKRATLGFSMDVIYSNRSRNREAEQRYGAQWRPLRDLLSSADFVCVLVPLSYATERLIGNAELGAMKPSAILINCSRGQVVDEAALIEHVRERRILGAGLDVFEREPLPHDSPLLQLPNVVAVPHIGSATRQTRENMAMRAARNLIGALDDNLSSTCVNPEALEARPSLGRLAG</sequence>
<keyword evidence="7" id="KW-1185">Reference proteome</keyword>
<keyword evidence="2 3" id="KW-0560">Oxidoreductase</keyword>
<dbReference type="EMBL" id="AEJF01000223">
    <property type="protein sequence ID" value="KLU21361.1"/>
    <property type="molecule type" value="Genomic_DNA"/>
</dbReference>
<evidence type="ECO:0000259" key="4">
    <source>
        <dbReference type="Pfam" id="PF00389"/>
    </source>
</evidence>
<dbReference type="InterPro" id="IPR050223">
    <property type="entry name" value="D-isomer_2-hydroxyacid_DH"/>
</dbReference>
<proteinExistence type="inferred from homology"/>
<comment type="caution">
    <text evidence="6">The sequence shown here is derived from an EMBL/GenBank/DDBJ whole genome shotgun (WGS) entry which is preliminary data.</text>
</comment>
<dbReference type="AlphaFoldDB" id="A0A0J1CLS3"/>
<comment type="similarity">
    <text evidence="1 3">Belongs to the D-isomer specific 2-hydroxyacid dehydrogenase family.</text>
</comment>
<accession>A0A0J1CLS3</accession>
<dbReference type="OrthoDB" id="9805416at2"/>
<dbReference type="Pfam" id="PF00389">
    <property type="entry name" value="2-Hacid_dh"/>
    <property type="match status" value="1"/>
</dbReference>
<dbReference type="SUPFAM" id="SSF51735">
    <property type="entry name" value="NAD(P)-binding Rossmann-fold domains"/>
    <property type="match status" value="1"/>
</dbReference>
<evidence type="ECO:0000256" key="2">
    <source>
        <dbReference type="ARBA" id="ARBA00023002"/>
    </source>
</evidence>
<feature type="domain" description="D-isomer specific 2-hydroxyacid dehydrogenase catalytic" evidence="4">
    <location>
        <begin position="4"/>
        <end position="317"/>
    </location>
</feature>
<dbReference type="GO" id="GO:0005829">
    <property type="term" value="C:cytosol"/>
    <property type="evidence" value="ECO:0007669"/>
    <property type="project" value="TreeGrafter"/>
</dbReference>
<dbReference type="PROSITE" id="PS00671">
    <property type="entry name" value="D_2_HYDROXYACID_DH_3"/>
    <property type="match status" value="1"/>
</dbReference>
<dbReference type="InterPro" id="IPR029753">
    <property type="entry name" value="D-isomer_DH_CS"/>
</dbReference>
<dbReference type="InterPro" id="IPR006140">
    <property type="entry name" value="D-isomer_DH_NAD-bd"/>
</dbReference>
<dbReference type="Gene3D" id="3.40.50.720">
    <property type="entry name" value="NAD(P)-binding Rossmann-like Domain"/>
    <property type="match status" value="2"/>
</dbReference>
<dbReference type="PATRIC" id="fig|908627.4.peg.8152"/>
<reference evidence="6 7" key="1">
    <citation type="journal article" date="2015" name="Genome Announc.">
        <title>Draft Genome Sequence of Burkholderia sp. Strain PML1(12), an Ectomycorrhizosphere-Inhabiting Bacterium with Effective Mineral-Weathering Ability.</title>
        <authorList>
            <person name="Uroz S."/>
            <person name="Oger P."/>
        </authorList>
    </citation>
    <scope>NUCLEOTIDE SEQUENCE [LARGE SCALE GENOMIC DNA]</scope>
    <source>
        <strain evidence="7">PML1(12)</strain>
    </source>
</reference>
<evidence type="ECO:0000259" key="5">
    <source>
        <dbReference type="Pfam" id="PF02826"/>
    </source>
</evidence>
<dbReference type="CDD" id="cd05301">
    <property type="entry name" value="GDH"/>
    <property type="match status" value="1"/>
</dbReference>
<organism evidence="6 7">
    <name type="scientific">Caballeronia mineralivorans PML1(12)</name>
    <dbReference type="NCBI Taxonomy" id="908627"/>
    <lineage>
        <taxon>Bacteria</taxon>
        <taxon>Pseudomonadati</taxon>
        <taxon>Pseudomonadota</taxon>
        <taxon>Betaproteobacteria</taxon>
        <taxon>Burkholderiales</taxon>
        <taxon>Burkholderiaceae</taxon>
        <taxon>Caballeronia</taxon>
    </lineage>
</organism>
<dbReference type="PANTHER" id="PTHR10996">
    <property type="entry name" value="2-HYDROXYACID DEHYDROGENASE-RELATED"/>
    <property type="match status" value="1"/>
</dbReference>
<dbReference type="RefSeq" id="WP_047897078.1">
    <property type="nucleotide sequence ID" value="NZ_AEJF01000223.1"/>
</dbReference>
<dbReference type="Pfam" id="PF02826">
    <property type="entry name" value="2-Hacid_dh_C"/>
    <property type="match status" value="1"/>
</dbReference>
<evidence type="ECO:0000256" key="1">
    <source>
        <dbReference type="ARBA" id="ARBA00005854"/>
    </source>
</evidence>
<dbReference type="GO" id="GO:0016618">
    <property type="term" value="F:hydroxypyruvate reductase [NAD(P)H] activity"/>
    <property type="evidence" value="ECO:0007669"/>
    <property type="project" value="UniProtKB-EC"/>
</dbReference>
<dbReference type="FunFam" id="3.40.50.720:FF:000462">
    <property type="entry name" value="Glyoxylate reductase (NADP+)"/>
    <property type="match status" value="1"/>
</dbReference>
<dbReference type="GO" id="GO:0030267">
    <property type="term" value="F:glyoxylate reductase (NADPH) activity"/>
    <property type="evidence" value="ECO:0007669"/>
    <property type="project" value="UniProtKB-EC"/>
</dbReference>
<dbReference type="EC" id="1.1.1.81" evidence="6"/>
<feature type="domain" description="D-isomer specific 2-hydroxyacid dehydrogenase NAD-binding" evidence="5">
    <location>
        <begin position="106"/>
        <end position="285"/>
    </location>
</feature>
<name>A0A0J1CLS3_9BURK</name>
<dbReference type="SUPFAM" id="SSF52283">
    <property type="entry name" value="Formate/glycerate dehydrogenase catalytic domain-like"/>
    <property type="match status" value="1"/>
</dbReference>
<dbReference type="Proteomes" id="UP000035963">
    <property type="component" value="Unassembled WGS sequence"/>
</dbReference>
<evidence type="ECO:0000256" key="3">
    <source>
        <dbReference type="RuleBase" id="RU003719"/>
    </source>
</evidence>
<dbReference type="EC" id="1.1.1.79" evidence="6"/>